<dbReference type="EMBL" id="QEAN01000272">
    <property type="protein sequence ID" value="TPX41415.1"/>
    <property type="molecule type" value="Genomic_DNA"/>
</dbReference>
<dbReference type="FunFam" id="1.10.8.270:FF:000031">
    <property type="entry name" value="TBC1 domain family member 5"/>
    <property type="match status" value="1"/>
</dbReference>
<dbReference type="InterPro" id="IPR035969">
    <property type="entry name" value="Rab-GAP_TBC_sf"/>
</dbReference>
<dbReference type="Gene3D" id="1.10.8.270">
    <property type="entry name" value="putative rabgap domain of human tbc1 domain family member 14 like domains"/>
    <property type="match status" value="1"/>
</dbReference>
<evidence type="ECO:0000259" key="3">
    <source>
        <dbReference type="PROSITE" id="PS50086"/>
    </source>
</evidence>
<organism evidence="4 6">
    <name type="scientific">Synchytrium endobioticum</name>
    <dbReference type="NCBI Taxonomy" id="286115"/>
    <lineage>
        <taxon>Eukaryota</taxon>
        <taxon>Fungi</taxon>
        <taxon>Fungi incertae sedis</taxon>
        <taxon>Chytridiomycota</taxon>
        <taxon>Chytridiomycota incertae sedis</taxon>
        <taxon>Chytridiomycetes</taxon>
        <taxon>Synchytriales</taxon>
        <taxon>Synchytriaceae</taxon>
        <taxon>Synchytrium</taxon>
    </lineage>
</organism>
<evidence type="ECO:0000256" key="1">
    <source>
        <dbReference type="ARBA" id="ARBA00022468"/>
    </source>
</evidence>
<evidence type="ECO:0000313" key="4">
    <source>
        <dbReference type="EMBL" id="TPX41415.1"/>
    </source>
</evidence>
<dbReference type="PROSITE" id="PS50086">
    <property type="entry name" value="TBC_RABGAP"/>
    <property type="match status" value="1"/>
</dbReference>
<dbReference type="Proteomes" id="UP000320475">
    <property type="component" value="Unassembled WGS sequence"/>
</dbReference>
<keyword evidence="6" id="KW-1185">Reference proteome</keyword>
<feature type="region of interest" description="Disordered" evidence="2">
    <location>
        <begin position="357"/>
        <end position="376"/>
    </location>
</feature>
<dbReference type="Pfam" id="PF00566">
    <property type="entry name" value="RabGAP-TBC"/>
    <property type="match status" value="2"/>
</dbReference>
<feature type="domain" description="Rab-GAP TBC" evidence="3">
    <location>
        <begin position="19"/>
        <end position="294"/>
    </location>
</feature>
<feature type="region of interest" description="Disordered" evidence="2">
    <location>
        <begin position="419"/>
        <end position="472"/>
    </location>
</feature>
<feature type="compositionally biased region" description="Low complexity" evidence="2">
    <location>
        <begin position="439"/>
        <end position="462"/>
    </location>
</feature>
<dbReference type="SUPFAM" id="SSF47923">
    <property type="entry name" value="Ypt/Rab-GAP domain of gyp1p"/>
    <property type="match status" value="2"/>
</dbReference>
<feature type="compositionally biased region" description="Polar residues" evidence="2">
    <location>
        <begin position="419"/>
        <end position="428"/>
    </location>
</feature>
<dbReference type="EMBL" id="QEAM01000087">
    <property type="protein sequence ID" value="TPX47021.1"/>
    <property type="molecule type" value="Genomic_DNA"/>
</dbReference>
<comment type="caution">
    <text evidence="4">The sequence shown here is derived from an EMBL/GenBank/DDBJ whole genome shotgun (WGS) entry which is preliminary data.</text>
</comment>
<dbReference type="SMART" id="SM00164">
    <property type="entry name" value="TBC"/>
    <property type="match status" value="1"/>
</dbReference>
<keyword evidence="1" id="KW-0343">GTPase activation</keyword>
<accession>A0A507CQI9</accession>
<dbReference type="GO" id="GO:0005096">
    <property type="term" value="F:GTPase activator activity"/>
    <property type="evidence" value="ECO:0007669"/>
    <property type="project" value="UniProtKB-KW"/>
</dbReference>
<dbReference type="PANTHER" id="PTHR22957:SF337">
    <property type="entry name" value="TBC1 DOMAIN FAMILY MEMBER 5"/>
    <property type="match status" value="1"/>
</dbReference>
<dbReference type="FunFam" id="1.10.472.80:FF:000038">
    <property type="entry name" value="TBC1 domain family member 5"/>
    <property type="match status" value="1"/>
</dbReference>
<dbReference type="STRING" id="286115.A0A507CQI9"/>
<sequence>MEFFKSATLDALQARGLGGQVREYRSLYWKIYLEHLPPRQPDRWPRILTEARIQYDQLRQKYIFDPATAAQGARNWSLNNPLSLDEESPWKQYFADVDLQKVIKQDVERTFPDEAFFRDELIQNIMIDILFIWCKLNPDVSYRQGMHEVLAPILMVVYQDRLEEHDLDPLKTAVFSPVHIEHDTWVLYDKVMKSARIWYETGEDGDPRRISSASSRKYVDFRASQTKKMIPVVAMCKRIQGDLLRATDFDLCFHLERVGVEPQLYGIRWLRLLFGREFPLHELLILWDGIFADSPTLSLCEWICVAMLIAARREVMGQDFSMILHRLMKPPTDGTSSSAVFYINSARSIRNRYIQTKMPAPGGDLPSQRPSYSSLVPQSHLTADSSIVAGEISTAQPKKRGMQPWTMPMAPAMTLTSTNNLAEGNNNIKHPLVNDDSLRNSSSVVNSVSSASSLSSRTTVTTKAPVPNILPASKPAASDTAVQISPAITVTSGTNLAEEARVRERLAKLELEAAQRDERDLLIIGQLRRHVTILSASLLGGSLSPLVVDALQGLKSVIAELGGYPFAPIDTTSDSAMIAAEHGIALNAGLRADEQHGCNESNDEGEKSIMSLQPQLSWKPPKTWTEATLPLSVHPPSKSPGKSEGHHTLPSEAQSPKSILTSSSVESPQQPHEDVWPTEMALEATLKHLATPSMSSLNSITNGDENDPWGGKAVSNMENPAVEAMMKGWAKLSSPMNGVHKSSLSSIADHLERNGSRSSSEGSSSPTHPPSYTSLGSHFYPAQSHQSFSVRRPSLTPEFFDSVVSTVSHAALNAAAVLSEGIEETRIL</sequence>
<proteinExistence type="predicted"/>
<dbReference type="AlphaFoldDB" id="A0A507CQI9"/>
<feature type="compositionally biased region" description="Polar residues" evidence="2">
    <location>
        <begin position="651"/>
        <end position="670"/>
    </location>
</feature>
<evidence type="ECO:0000256" key="2">
    <source>
        <dbReference type="SAM" id="MobiDB-lite"/>
    </source>
</evidence>
<feature type="region of interest" description="Disordered" evidence="2">
    <location>
        <begin position="750"/>
        <end position="777"/>
    </location>
</feature>
<evidence type="ECO:0000313" key="6">
    <source>
        <dbReference type="Proteomes" id="UP000317494"/>
    </source>
</evidence>
<dbReference type="InterPro" id="IPR000195">
    <property type="entry name" value="Rab-GAP-TBC_dom"/>
</dbReference>
<evidence type="ECO:0000313" key="7">
    <source>
        <dbReference type="Proteomes" id="UP000320475"/>
    </source>
</evidence>
<name>A0A507CQI9_9FUNG</name>
<gene>
    <name evidence="5" type="ORF">SeLEV6574_g02878</name>
    <name evidence="4" type="ORF">SeMB42_g05578</name>
</gene>
<feature type="region of interest" description="Disordered" evidence="2">
    <location>
        <begin position="627"/>
        <end position="674"/>
    </location>
</feature>
<dbReference type="OrthoDB" id="27140at2759"/>
<dbReference type="Proteomes" id="UP000317494">
    <property type="component" value="Unassembled WGS sequence"/>
</dbReference>
<evidence type="ECO:0000313" key="5">
    <source>
        <dbReference type="EMBL" id="TPX47021.1"/>
    </source>
</evidence>
<dbReference type="VEuPathDB" id="FungiDB:SeMB42_g05578"/>
<dbReference type="Gene3D" id="1.10.472.80">
    <property type="entry name" value="Ypt/Rab-GAP domain of gyp1p, domain 3"/>
    <property type="match status" value="1"/>
</dbReference>
<reference evidence="6 7" key="1">
    <citation type="journal article" date="2019" name="Sci. Rep.">
        <title>Comparative genomics of chytrid fungi reveal insights into the obligate biotrophic and pathogenic lifestyle of Synchytrium endobioticum.</title>
        <authorList>
            <person name="van de Vossenberg B.T.L.H."/>
            <person name="Warris S."/>
            <person name="Nguyen H.D.T."/>
            <person name="van Gent-Pelzer M.P.E."/>
            <person name="Joly D.L."/>
            <person name="van de Geest H.C."/>
            <person name="Bonants P.J.M."/>
            <person name="Smith D.S."/>
            <person name="Levesque C.A."/>
            <person name="van der Lee T.A.J."/>
        </authorList>
    </citation>
    <scope>NUCLEOTIDE SEQUENCE [LARGE SCALE GENOMIC DNA]</scope>
    <source>
        <strain evidence="5 7">LEV6574</strain>
        <strain evidence="4 6">MB42</strain>
    </source>
</reference>
<feature type="compositionally biased region" description="Low complexity" evidence="2">
    <location>
        <begin position="756"/>
        <end position="774"/>
    </location>
</feature>
<dbReference type="PANTHER" id="PTHR22957">
    <property type="entry name" value="TBC1 DOMAIN FAMILY MEMBER GTPASE-ACTIVATING PROTEIN"/>
    <property type="match status" value="1"/>
</dbReference>
<protein>
    <recommendedName>
        <fullName evidence="3">Rab-GAP TBC domain-containing protein</fullName>
    </recommendedName>
</protein>